<dbReference type="InterPro" id="IPR018485">
    <property type="entry name" value="FGGY_C"/>
</dbReference>
<dbReference type="SUPFAM" id="SSF53067">
    <property type="entry name" value="Actin-like ATPase domain"/>
    <property type="match status" value="2"/>
</dbReference>
<evidence type="ECO:0000256" key="4">
    <source>
        <dbReference type="SAM" id="MobiDB-lite"/>
    </source>
</evidence>
<sequence length="490" mass="53132">MLNRHEILAVDIGSSSIKASIVFDDLQVGAAWSTPIWPKTPIPNFVEYDGKEFIESAKAVISKGLTHSNSIDAISIANQRATTAVWRRSTGQCVGPILSWMDLRTAPLCIALAQNGLPIAPNQSVTKAAYLFSLVDPAEHDDLCFGTLDSYLIWHLTNGKSFVTDHTNAAMTGFIQETDLSWSTKVLANVGINLECLPKMLPSASHLGDATIDARTLPILGTIGDQQASLIGQSGFKPGDTKITFGTGTMLDQNQGKTPPPTTRRLENGTFPVVAYTHMDQVNWASEAIALGSGSIINWLVSTGIIKSLEDANNFDKNFRDTSRTYVVPASAGFGTPEWDFGARTSIQGLTLSTDRTALLAATLDGIAQIAADLVQATEKDTNLPINDLRVDGGMTLNENFLALVANATGLTLNISPMRESTTLGSAILALSQLNEVAIEDYSHQLQRGSVMLRPQIERESKEWIDRRERWKESKAKSLRSVPELSDVSF</sequence>
<proteinExistence type="inferred from homology"/>
<reference evidence="7 8" key="1">
    <citation type="submission" date="2015-01" db="EMBL/GenBank/DDBJ databases">
        <title>Draft genome of the acidophilic iron oxidizer Acidithrix ferrooxidans strain Py-F3.</title>
        <authorList>
            <person name="Poehlein A."/>
            <person name="Eisen S."/>
            <person name="Schloemann M."/>
            <person name="Johnson B.D."/>
            <person name="Daniel R."/>
            <person name="Muehling M."/>
        </authorList>
    </citation>
    <scope>NUCLEOTIDE SEQUENCE [LARGE SCALE GENOMIC DNA]</scope>
    <source>
        <strain evidence="7 8">Py-F3</strain>
    </source>
</reference>
<comment type="similarity">
    <text evidence="1">Belongs to the FGGY kinase family.</text>
</comment>
<dbReference type="InterPro" id="IPR000577">
    <property type="entry name" value="Carb_kinase_FGGY"/>
</dbReference>
<dbReference type="PANTHER" id="PTHR10196">
    <property type="entry name" value="SUGAR KINASE"/>
    <property type="match status" value="1"/>
</dbReference>
<dbReference type="InterPro" id="IPR018484">
    <property type="entry name" value="FGGY_N"/>
</dbReference>
<dbReference type="Pfam" id="PF02782">
    <property type="entry name" value="FGGY_C"/>
    <property type="match status" value="1"/>
</dbReference>
<feature type="domain" description="Carbohydrate kinase FGGY C-terminal" evidence="6">
    <location>
        <begin position="243"/>
        <end position="432"/>
    </location>
</feature>
<dbReference type="GO" id="GO:0006641">
    <property type="term" value="P:triglyceride metabolic process"/>
    <property type="evidence" value="ECO:0007669"/>
    <property type="project" value="TreeGrafter"/>
</dbReference>
<dbReference type="GO" id="GO:0046167">
    <property type="term" value="P:glycerol-3-phosphate biosynthetic process"/>
    <property type="evidence" value="ECO:0007669"/>
    <property type="project" value="TreeGrafter"/>
</dbReference>
<dbReference type="GO" id="GO:0006071">
    <property type="term" value="P:glycerol metabolic process"/>
    <property type="evidence" value="ECO:0007669"/>
    <property type="project" value="TreeGrafter"/>
</dbReference>
<dbReference type="InterPro" id="IPR043129">
    <property type="entry name" value="ATPase_NBD"/>
</dbReference>
<keyword evidence="8" id="KW-1185">Reference proteome</keyword>
<dbReference type="PANTHER" id="PTHR10196:SF68">
    <property type="entry name" value="GLYCEROL KINASE 5-RELATED"/>
    <property type="match status" value="1"/>
</dbReference>
<keyword evidence="2 7" id="KW-0808">Transferase</keyword>
<dbReference type="EC" id="2.7.1.30" evidence="7"/>
<dbReference type="AlphaFoldDB" id="A0A0D8HDT7"/>
<name>A0A0D8HDT7_9ACTN</name>
<feature type="region of interest" description="Disordered" evidence="4">
    <location>
        <begin position="470"/>
        <end position="490"/>
    </location>
</feature>
<accession>A0A0D8HDT7</accession>
<organism evidence="7 8">
    <name type="scientific">Acidithrix ferrooxidans</name>
    <dbReference type="NCBI Taxonomy" id="1280514"/>
    <lineage>
        <taxon>Bacteria</taxon>
        <taxon>Bacillati</taxon>
        <taxon>Actinomycetota</taxon>
        <taxon>Acidimicrobiia</taxon>
        <taxon>Acidimicrobiales</taxon>
        <taxon>Acidimicrobiaceae</taxon>
        <taxon>Acidithrix</taxon>
    </lineage>
</organism>
<gene>
    <name evidence="7" type="primary">glpK2</name>
    <name evidence="7" type="ORF">AXFE_30310</name>
</gene>
<evidence type="ECO:0000313" key="7">
    <source>
        <dbReference type="EMBL" id="KJF16125.1"/>
    </source>
</evidence>
<dbReference type="Proteomes" id="UP000032360">
    <property type="component" value="Unassembled WGS sequence"/>
</dbReference>
<dbReference type="Gene3D" id="3.30.420.40">
    <property type="match status" value="2"/>
</dbReference>
<feature type="domain" description="Carbohydrate kinase FGGY N-terminal" evidence="5">
    <location>
        <begin position="7"/>
        <end position="232"/>
    </location>
</feature>
<dbReference type="Pfam" id="PF00370">
    <property type="entry name" value="FGGY_N"/>
    <property type="match status" value="1"/>
</dbReference>
<comment type="caution">
    <text evidence="7">The sequence shown here is derived from an EMBL/GenBank/DDBJ whole genome shotgun (WGS) entry which is preliminary data.</text>
</comment>
<dbReference type="OrthoDB" id="9805576at2"/>
<protein>
    <submittedName>
        <fullName evidence="7">Glycerol kinase</fullName>
        <ecNumber evidence="7">2.7.1.30</ecNumber>
    </submittedName>
</protein>
<dbReference type="RefSeq" id="WP_052606703.1">
    <property type="nucleotide sequence ID" value="NZ_JXYS01000098.1"/>
</dbReference>
<dbReference type="PIRSF" id="PIRSF000538">
    <property type="entry name" value="GlpK"/>
    <property type="match status" value="1"/>
</dbReference>
<dbReference type="EMBL" id="JXYS01000098">
    <property type="protein sequence ID" value="KJF16125.1"/>
    <property type="molecule type" value="Genomic_DNA"/>
</dbReference>
<dbReference type="STRING" id="1280514.AXFE_30310"/>
<dbReference type="GO" id="GO:0004370">
    <property type="term" value="F:glycerol kinase activity"/>
    <property type="evidence" value="ECO:0007669"/>
    <property type="project" value="UniProtKB-EC"/>
</dbReference>
<evidence type="ECO:0000259" key="6">
    <source>
        <dbReference type="Pfam" id="PF02782"/>
    </source>
</evidence>
<evidence type="ECO:0000256" key="1">
    <source>
        <dbReference type="ARBA" id="ARBA00009156"/>
    </source>
</evidence>
<evidence type="ECO:0000313" key="8">
    <source>
        <dbReference type="Proteomes" id="UP000032360"/>
    </source>
</evidence>
<evidence type="ECO:0000256" key="3">
    <source>
        <dbReference type="ARBA" id="ARBA00022777"/>
    </source>
</evidence>
<keyword evidence="3 7" id="KW-0418">Kinase</keyword>
<evidence type="ECO:0000259" key="5">
    <source>
        <dbReference type="Pfam" id="PF00370"/>
    </source>
</evidence>
<evidence type="ECO:0000256" key="2">
    <source>
        <dbReference type="ARBA" id="ARBA00022679"/>
    </source>
</evidence>